<sequence>MPVSLRWRTPLRQYGSLSSFSLPAAMSSCCCSVLPACSAALAKSTIAITGRKRASKVALVSQWYSS</sequence>
<evidence type="ECO:0000313" key="1">
    <source>
        <dbReference type="EMBL" id="JAD22300.1"/>
    </source>
</evidence>
<name>A0A0A9T9M3_ARUDO</name>
<reference evidence="1" key="1">
    <citation type="submission" date="2014-09" db="EMBL/GenBank/DDBJ databases">
        <authorList>
            <person name="Magalhaes I.L.F."/>
            <person name="Oliveira U."/>
            <person name="Santos F.R."/>
            <person name="Vidigal T.H.D.A."/>
            <person name="Brescovit A.D."/>
            <person name="Santos A.J."/>
        </authorList>
    </citation>
    <scope>NUCLEOTIDE SEQUENCE</scope>
    <source>
        <tissue evidence="1">Shoot tissue taken approximately 20 cm above the soil surface</tissue>
    </source>
</reference>
<organism evidence="1">
    <name type="scientific">Arundo donax</name>
    <name type="common">Giant reed</name>
    <name type="synonym">Donax arundinaceus</name>
    <dbReference type="NCBI Taxonomy" id="35708"/>
    <lineage>
        <taxon>Eukaryota</taxon>
        <taxon>Viridiplantae</taxon>
        <taxon>Streptophyta</taxon>
        <taxon>Embryophyta</taxon>
        <taxon>Tracheophyta</taxon>
        <taxon>Spermatophyta</taxon>
        <taxon>Magnoliopsida</taxon>
        <taxon>Liliopsida</taxon>
        <taxon>Poales</taxon>
        <taxon>Poaceae</taxon>
        <taxon>PACMAD clade</taxon>
        <taxon>Arundinoideae</taxon>
        <taxon>Arundineae</taxon>
        <taxon>Arundo</taxon>
    </lineage>
</organism>
<protein>
    <submittedName>
        <fullName evidence="1">Uncharacterized protein</fullName>
    </submittedName>
</protein>
<reference evidence="1" key="2">
    <citation type="journal article" date="2015" name="Data Brief">
        <title>Shoot transcriptome of the giant reed, Arundo donax.</title>
        <authorList>
            <person name="Barrero R.A."/>
            <person name="Guerrero F.D."/>
            <person name="Moolhuijzen P."/>
            <person name="Goolsby J.A."/>
            <person name="Tidwell J."/>
            <person name="Bellgard S.E."/>
            <person name="Bellgard M.I."/>
        </authorList>
    </citation>
    <scope>NUCLEOTIDE SEQUENCE</scope>
    <source>
        <tissue evidence="1">Shoot tissue taken approximately 20 cm above the soil surface</tissue>
    </source>
</reference>
<dbReference type="PROSITE" id="PS51257">
    <property type="entry name" value="PROKAR_LIPOPROTEIN"/>
    <property type="match status" value="1"/>
</dbReference>
<accession>A0A0A9T9M3</accession>
<dbReference type="AlphaFoldDB" id="A0A0A9T9M3"/>
<proteinExistence type="predicted"/>
<dbReference type="EMBL" id="GBRH01275595">
    <property type="protein sequence ID" value="JAD22300.1"/>
    <property type="molecule type" value="Transcribed_RNA"/>
</dbReference>